<sequence length="56" mass="6757">CTECGKSFTEKNHLLKHHRIHTGEKPYHCTKCEKSFIRKTILIRHQRIHTGEKPYR</sequence>
<comment type="subcellular location">
    <subcellularLocation>
        <location evidence="1">Nucleus</location>
    </subcellularLocation>
</comment>
<evidence type="ECO:0000256" key="1">
    <source>
        <dbReference type="ARBA" id="ARBA00004123"/>
    </source>
</evidence>
<dbReference type="Proteomes" id="UP001066276">
    <property type="component" value="Chromosome 2_2"/>
</dbReference>
<gene>
    <name evidence="10" type="ORF">NDU88_004661</name>
</gene>
<dbReference type="GO" id="GO:0000978">
    <property type="term" value="F:RNA polymerase II cis-regulatory region sequence-specific DNA binding"/>
    <property type="evidence" value="ECO:0007669"/>
    <property type="project" value="TreeGrafter"/>
</dbReference>
<keyword evidence="2" id="KW-0479">Metal-binding</keyword>
<feature type="non-terminal residue" evidence="10">
    <location>
        <position position="56"/>
    </location>
</feature>
<reference evidence="10" key="1">
    <citation type="journal article" date="2022" name="bioRxiv">
        <title>Sequencing and chromosome-scale assembly of the giantPleurodeles waltlgenome.</title>
        <authorList>
            <person name="Brown T."/>
            <person name="Elewa A."/>
            <person name="Iarovenko S."/>
            <person name="Subramanian E."/>
            <person name="Araus A.J."/>
            <person name="Petzold A."/>
            <person name="Susuki M."/>
            <person name="Suzuki K.-i.T."/>
            <person name="Hayashi T."/>
            <person name="Toyoda A."/>
            <person name="Oliveira C."/>
            <person name="Osipova E."/>
            <person name="Leigh N.D."/>
            <person name="Simon A."/>
            <person name="Yun M.H."/>
        </authorList>
    </citation>
    <scope>NUCLEOTIDE SEQUENCE</scope>
    <source>
        <strain evidence="10">20211129_DDA</strain>
        <tissue evidence="10">Liver</tissue>
    </source>
</reference>
<dbReference type="Gene3D" id="3.30.160.60">
    <property type="entry name" value="Classic Zinc Finger"/>
    <property type="match status" value="2"/>
</dbReference>
<evidence type="ECO:0000256" key="8">
    <source>
        <dbReference type="PROSITE-ProRule" id="PRU00042"/>
    </source>
</evidence>
<dbReference type="PANTHER" id="PTHR23226">
    <property type="entry name" value="ZINC FINGER AND SCAN DOMAIN-CONTAINING"/>
    <property type="match status" value="1"/>
</dbReference>
<comment type="caution">
    <text evidence="10">The sequence shown here is derived from an EMBL/GenBank/DDBJ whole genome shotgun (WGS) entry which is preliminary data.</text>
</comment>
<dbReference type="EMBL" id="JANPWB010000004">
    <property type="protein sequence ID" value="KAJ1195381.1"/>
    <property type="molecule type" value="Genomic_DNA"/>
</dbReference>
<protein>
    <recommendedName>
        <fullName evidence="9">C2H2-type domain-containing protein</fullName>
    </recommendedName>
</protein>
<keyword evidence="5" id="KW-0862">Zinc</keyword>
<feature type="non-terminal residue" evidence="10">
    <location>
        <position position="1"/>
    </location>
</feature>
<evidence type="ECO:0000256" key="7">
    <source>
        <dbReference type="ARBA" id="ARBA00023242"/>
    </source>
</evidence>
<dbReference type="FunFam" id="3.30.160.60:FF:001498">
    <property type="entry name" value="Zinc finger protein 404"/>
    <property type="match status" value="1"/>
</dbReference>
<keyword evidence="3" id="KW-0677">Repeat</keyword>
<evidence type="ECO:0000256" key="2">
    <source>
        <dbReference type="ARBA" id="ARBA00022723"/>
    </source>
</evidence>
<dbReference type="FunFam" id="3.30.160.60:FF:002756">
    <property type="entry name" value="Zinc finger protein 1159"/>
    <property type="match status" value="1"/>
</dbReference>
<keyword evidence="11" id="KW-1185">Reference proteome</keyword>
<dbReference type="PANTHER" id="PTHR23226:SF377">
    <property type="entry name" value="ZINC FINGER AND SCAN DOMAIN-CONTAINING PROTEIN 20"/>
    <property type="match status" value="1"/>
</dbReference>
<dbReference type="SMART" id="SM00355">
    <property type="entry name" value="ZnF_C2H2"/>
    <property type="match status" value="2"/>
</dbReference>
<evidence type="ECO:0000313" key="10">
    <source>
        <dbReference type="EMBL" id="KAJ1195381.1"/>
    </source>
</evidence>
<keyword evidence="7" id="KW-0539">Nucleus</keyword>
<evidence type="ECO:0000256" key="6">
    <source>
        <dbReference type="ARBA" id="ARBA00023125"/>
    </source>
</evidence>
<evidence type="ECO:0000259" key="9">
    <source>
        <dbReference type="PROSITE" id="PS50157"/>
    </source>
</evidence>
<dbReference type="InterPro" id="IPR036236">
    <property type="entry name" value="Znf_C2H2_sf"/>
</dbReference>
<accession>A0AAV7V3K9</accession>
<keyword evidence="4 8" id="KW-0863">Zinc-finger</keyword>
<dbReference type="PROSITE" id="PS00028">
    <property type="entry name" value="ZINC_FINGER_C2H2_1"/>
    <property type="match status" value="2"/>
</dbReference>
<evidence type="ECO:0000313" key="11">
    <source>
        <dbReference type="Proteomes" id="UP001066276"/>
    </source>
</evidence>
<proteinExistence type="predicted"/>
<dbReference type="GO" id="GO:0008270">
    <property type="term" value="F:zinc ion binding"/>
    <property type="evidence" value="ECO:0007669"/>
    <property type="project" value="UniProtKB-KW"/>
</dbReference>
<organism evidence="10 11">
    <name type="scientific">Pleurodeles waltl</name>
    <name type="common">Iberian ribbed newt</name>
    <dbReference type="NCBI Taxonomy" id="8319"/>
    <lineage>
        <taxon>Eukaryota</taxon>
        <taxon>Metazoa</taxon>
        <taxon>Chordata</taxon>
        <taxon>Craniata</taxon>
        <taxon>Vertebrata</taxon>
        <taxon>Euteleostomi</taxon>
        <taxon>Amphibia</taxon>
        <taxon>Batrachia</taxon>
        <taxon>Caudata</taxon>
        <taxon>Salamandroidea</taxon>
        <taxon>Salamandridae</taxon>
        <taxon>Pleurodelinae</taxon>
        <taxon>Pleurodeles</taxon>
    </lineage>
</organism>
<feature type="domain" description="C2H2-type" evidence="9">
    <location>
        <begin position="27"/>
        <end position="54"/>
    </location>
</feature>
<evidence type="ECO:0000256" key="5">
    <source>
        <dbReference type="ARBA" id="ARBA00022833"/>
    </source>
</evidence>
<evidence type="ECO:0000256" key="3">
    <source>
        <dbReference type="ARBA" id="ARBA00022737"/>
    </source>
</evidence>
<dbReference type="Pfam" id="PF00096">
    <property type="entry name" value="zf-C2H2"/>
    <property type="match status" value="2"/>
</dbReference>
<dbReference type="SUPFAM" id="SSF57667">
    <property type="entry name" value="beta-beta-alpha zinc fingers"/>
    <property type="match status" value="1"/>
</dbReference>
<dbReference type="GO" id="GO:0005634">
    <property type="term" value="C:nucleus"/>
    <property type="evidence" value="ECO:0007669"/>
    <property type="project" value="UniProtKB-SubCell"/>
</dbReference>
<dbReference type="AlphaFoldDB" id="A0AAV7V3K9"/>
<name>A0AAV7V3K9_PLEWA</name>
<evidence type="ECO:0000256" key="4">
    <source>
        <dbReference type="ARBA" id="ARBA00022771"/>
    </source>
</evidence>
<keyword evidence="6" id="KW-0238">DNA-binding</keyword>
<dbReference type="PROSITE" id="PS50157">
    <property type="entry name" value="ZINC_FINGER_C2H2_2"/>
    <property type="match status" value="2"/>
</dbReference>
<feature type="domain" description="C2H2-type" evidence="9">
    <location>
        <begin position="1"/>
        <end position="26"/>
    </location>
</feature>
<dbReference type="InterPro" id="IPR013087">
    <property type="entry name" value="Znf_C2H2_type"/>
</dbReference>
<dbReference type="GO" id="GO:0000981">
    <property type="term" value="F:DNA-binding transcription factor activity, RNA polymerase II-specific"/>
    <property type="evidence" value="ECO:0007669"/>
    <property type="project" value="TreeGrafter"/>
</dbReference>